<sequence length="263" mass="29225">MPINVRSMEHQDISPAVLQSSNSTSPVKTSATASNSMRPVEATKKLTLKPIMTLEGHKRVTDGVINAKNYRQVSFISYFPLNGKGILGASNDKTTRQWDLRNGKEIEEARDVREPQTQMMALSGDGQWVVTSRLPSVASYIDVGKVEARNVETKIVKTFEGHFDCIDCIDVSADRTLLVGGSWGGVWIWSMETGKLVAGPFRFVRATNRSPRPPSIGMVRFSQDSKKFAISSGTGRRLEVWDVQTHKLDEDINTNANILDNQR</sequence>
<feature type="compositionally biased region" description="Polar residues" evidence="1">
    <location>
        <begin position="17"/>
        <end position="37"/>
    </location>
</feature>
<feature type="region of interest" description="Disordered" evidence="1">
    <location>
        <begin position="1"/>
        <end position="37"/>
    </location>
</feature>
<reference evidence="2" key="1">
    <citation type="journal article" date="2020" name="New Phytol.">
        <title>Comparative genomics reveals dynamic genome evolution in host specialist ectomycorrhizal fungi.</title>
        <authorList>
            <person name="Lofgren L.A."/>
            <person name="Nguyen N.H."/>
            <person name="Vilgalys R."/>
            <person name="Ruytinx J."/>
            <person name="Liao H.L."/>
            <person name="Branco S."/>
            <person name="Kuo A."/>
            <person name="LaButti K."/>
            <person name="Lipzen A."/>
            <person name="Andreopoulos W."/>
            <person name="Pangilinan J."/>
            <person name="Riley R."/>
            <person name="Hundley H."/>
            <person name="Na H."/>
            <person name="Barry K."/>
            <person name="Grigoriev I.V."/>
            <person name="Stajich J.E."/>
            <person name="Kennedy P.G."/>
        </authorList>
    </citation>
    <scope>NUCLEOTIDE SEQUENCE</scope>
    <source>
        <strain evidence="2">FC423</strain>
    </source>
</reference>
<protein>
    <submittedName>
        <fullName evidence="2">WD40-repeat-containing domain protein</fullName>
    </submittedName>
</protein>
<dbReference type="Gene3D" id="2.130.10.10">
    <property type="entry name" value="YVTN repeat-like/Quinoprotein amine dehydrogenase"/>
    <property type="match status" value="1"/>
</dbReference>
<dbReference type="SUPFAM" id="SSF50978">
    <property type="entry name" value="WD40 repeat-like"/>
    <property type="match status" value="1"/>
</dbReference>
<organism evidence="2 3">
    <name type="scientific">Suillus discolor</name>
    <dbReference type="NCBI Taxonomy" id="1912936"/>
    <lineage>
        <taxon>Eukaryota</taxon>
        <taxon>Fungi</taxon>
        <taxon>Dikarya</taxon>
        <taxon>Basidiomycota</taxon>
        <taxon>Agaricomycotina</taxon>
        <taxon>Agaricomycetes</taxon>
        <taxon>Agaricomycetidae</taxon>
        <taxon>Boletales</taxon>
        <taxon>Suillineae</taxon>
        <taxon>Suillaceae</taxon>
        <taxon>Suillus</taxon>
    </lineage>
</organism>
<dbReference type="PANTHER" id="PTHR19879">
    <property type="entry name" value="TRANSCRIPTION INITIATION FACTOR TFIID"/>
    <property type="match status" value="1"/>
</dbReference>
<dbReference type="SMART" id="SM00320">
    <property type="entry name" value="WD40"/>
    <property type="match status" value="3"/>
</dbReference>
<proteinExistence type="predicted"/>
<dbReference type="InterPro" id="IPR001680">
    <property type="entry name" value="WD40_rpt"/>
</dbReference>
<dbReference type="InterPro" id="IPR015943">
    <property type="entry name" value="WD40/YVTN_repeat-like_dom_sf"/>
</dbReference>
<dbReference type="GeneID" id="64691757"/>
<dbReference type="PANTHER" id="PTHR19879:SF9">
    <property type="entry name" value="TRANSCRIPTION INITIATION FACTOR TFIID SUBUNIT 5"/>
    <property type="match status" value="1"/>
</dbReference>
<evidence type="ECO:0000313" key="2">
    <source>
        <dbReference type="EMBL" id="KAG2115852.1"/>
    </source>
</evidence>
<evidence type="ECO:0000313" key="3">
    <source>
        <dbReference type="Proteomes" id="UP000823399"/>
    </source>
</evidence>
<dbReference type="Pfam" id="PF00400">
    <property type="entry name" value="WD40"/>
    <property type="match status" value="1"/>
</dbReference>
<dbReference type="AlphaFoldDB" id="A0A9P7FE69"/>
<dbReference type="InterPro" id="IPR036322">
    <property type="entry name" value="WD40_repeat_dom_sf"/>
</dbReference>
<name>A0A9P7FE69_9AGAM</name>
<evidence type="ECO:0000256" key="1">
    <source>
        <dbReference type="SAM" id="MobiDB-lite"/>
    </source>
</evidence>
<gene>
    <name evidence="2" type="ORF">F5147DRAFT_382601</name>
</gene>
<dbReference type="OrthoDB" id="2624652at2759"/>
<dbReference type="EMBL" id="JABBWM010000007">
    <property type="protein sequence ID" value="KAG2115852.1"/>
    <property type="molecule type" value="Genomic_DNA"/>
</dbReference>
<dbReference type="Proteomes" id="UP000823399">
    <property type="component" value="Unassembled WGS sequence"/>
</dbReference>
<accession>A0A9P7FE69</accession>
<keyword evidence="3" id="KW-1185">Reference proteome</keyword>
<comment type="caution">
    <text evidence="2">The sequence shown here is derived from an EMBL/GenBank/DDBJ whole genome shotgun (WGS) entry which is preliminary data.</text>
</comment>
<dbReference type="RefSeq" id="XP_041297231.1">
    <property type="nucleotide sequence ID" value="XM_041429498.1"/>
</dbReference>